<dbReference type="EMBL" id="OU594942">
    <property type="protein sequence ID" value="CAG9276418.1"/>
    <property type="molecule type" value="Genomic_DNA"/>
</dbReference>
<evidence type="ECO:0000313" key="1">
    <source>
        <dbReference type="EMBL" id="CAG9276418.1"/>
    </source>
</evidence>
<sequence length="197" mass="21899">MTKTEGKDLKVVAQAAVDEPPSKQRKTGWENYELNCNSLLNTREADMHFGALVNAPVTVLEGVGQYAGLILKAMGCETIKALAEYKYFHLARALTVLSEREQPGQRSPTSTMNIDKAVVKGYEHKSFRDIVEAPIHALQGLSPEAVNSFSAMGMETVRDLAAFSFCKRAEAIVQAAKYEHILTDQERNVERELQKLQ</sequence>
<reference evidence="1" key="1">
    <citation type="submission" date="2022-02" db="EMBL/GenBank/DDBJ databases">
        <authorList>
            <person name="Giguere J D."/>
        </authorList>
    </citation>
    <scope>NUCLEOTIDE SEQUENCE</scope>
    <source>
        <strain evidence="1">CCAP 1055/1</strain>
    </source>
</reference>
<name>A0A8J9TC75_PHATR</name>
<organism evidence="1">
    <name type="scientific">Phaeodactylum tricornutum</name>
    <name type="common">Diatom</name>
    <dbReference type="NCBI Taxonomy" id="2850"/>
    <lineage>
        <taxon>Eukaryota</taxon>
        <taxon>Sar</taxon>
        <taxon>Stramenopiles</taxon>
        <taxon>Ochrophyta</taxon>
        <taxon>Bacillariophyta</taxon>
        <taxon>Bacillariophyceae</taxon>
        <taxon>Bacillariophycidae</taxon>
        <taxon>Naviculales</taxon>
        <taxon>Phaeodactylaceae</taxon>
        <taxon>Phaeodactylum</taxon>
    </lineage>
</organism>
<accession>A0A8J9TC75</accession>
<proteinExistence type="predicted"/>
<protein>
    <submittedName>
        <fullName evidence="1">Uncharacterized protein</fullName>
    </submittedName>
</protein>
<dbReference type="Proteomes" id="UP000836788">
    <property type="component" value="Chromosome 1"/>
</dbReference>
<dbReference type="AlphaFoldDB" id="A0A8J9TC75"/>
<gene>
    <name evidence="1" type="ORF">PTTT1_LOCUS680</name>
</gene>